<dbReference type="OrthoDB" id="3479567at2"/>
<comment type="catalytic activity">
    <reaction evidence="6">
        <text>N(2)-formyl-N(1)-(5-phospho-beta-D-ribosyl)glycinamide + L-glutamine + ATP + H2O = 2-formamido-N(1)-(5-O-phospho-beta-D-ribosyl)acetamidine + L-glutamate + ADP + phosphate + H(+)</text>
        <dbReference type="Rhea" id="RHEA:17129"/>
        <dbReference type="ChEBI" id="CHEBI:15377"/>
        <dbReference type="ChEBI" id="CHEBI:15378"/>
        <dbReference type="ChEBI" id="CHEBI:29985"/>
        <dbReference type="ChEBI" id="CHEBI:30616"/>
        <dbReference type="ChEBI" id="CHEBI:43474"/>
        <dbReference type="ChEBI" id="CHEBI:58359"/>
        <dbReference type="ChEBI" id="CHEBI:147286"/>
        <dbReference type="ChEBI" id="CHEBI:147287"/>
        <dbReference type="ChEBI" id="CHEBI:456216"/>
        <dbReference type="EC" id="6.3.5.3"/>
    </reaction>
</comment>
<dbReference type="NCBIfam" id="NF004630">
    <property type="entry name" value="PRK05974.1"/>
    <property type="match status" value="1"/>
</dbReference>
<keyword evidence="3 6" id="KW-0547">Nucleotide-binding</keyword>
<evidence type="ECO:0000256" key="3">
    <source>
        <dbReference type="ARBA" id="ARBA00022741"/>
    </source>
</evidence>
<dbReference type="InterPro" id="IPR003850">
    <property type="entry name" value="PurS"/>
</dbReference>
<dbReference type="PANTHER" id="PTHR34696">
    <property type="entry name" value="PHOSPHORIBOSYLFORMYLGLYCINAMIDINE SYNTHASE SUBUNIT PURS"/>
    <property type="match status" value="1"/>
</dbReference>
<evidence type="ECO:0000256" key="5">
    <source>
        <dbReference type="ARBA" id="ARBA00022840"/>
    </source>
</evidence>
<evidence type="ECO:0000313" key="8">
    <source>
        <dbReference type="Proteomes" id="UP000297318"/>
    </source>
</evidence>
<evidence type="ECO:0000256" key="6">
    <source>
        <dbReference type="HAMAP-Rule" id="MF_01926"/>
    </source>
</evidence>
<comment type="subcellular location">
    <subcellularLocation>
        <location evidence="6">Cytoplasm</location>
    </subcellularLocation>
</comment>
<dbReference type="GO" id="GO:0004642">
    <property type="term" value="F:phosphoribosylformylglycinamidine synthase activity"/>
    <property type="evidence" value="ECO:0007669"/>
    <property type="project" value="UniProtKB-UniRule"/>
</dbReference>
<reference evidence="7 8" key="1">
    <citation type="submission" date="2018-11" db="EMBL/GenBank/DDBJ databases">
        <title>Complete genome sequencing of the Actinobacteria Serinibacter sp. K3-2.</title>
        <authorList>
            <person name="Rakitin A.L."/>
            <person name="Beletsky A.V."/>
            <person name="Mardanov A.V."/>
            <person name="Ravin N.V."/>
            <person name="Gromova A.S."/>
            <person name="Filippova S.N."/>
            <person name="Gal'Chenko V.F."/>
        </authorList>
    </citation>
    <scope>NUCLEOTIDE SEQUENCE [LARGE SCALE GENOMIC DNA]</scope>
    <source>
        <strain evidence="7 8">K3-2</strain>
    </source>
</reference>
<dbReference type="AlphaFoldDB" id="A0A4Z1E139"/>
<dbReference type="PANTHER" id="PTHR34696:SF1">
    <property type="entry name" value="PHOSPHORIBOSYLFORMYLGLYCINAMIDINE SYNTHASE SUBUNIT PURS"/>
    <property type="match status" value="1"/>
</dbReference>
<keyword evidence="2 6" id="KW-0436">Ligase</keyword>
<dbReference type="GO" id="GO:0006189">
    <property type="term" value="P:'de novo' IMP biosynthetic process"/>
    <property type="evidence" value="ECO:0007669"/>
    <property type="project" value="UniProtKB-UniRule"/>
</dbReference>
<dbReference type="SUPFAM" id="SSF82697">
    <property type="entry name" value="PurS-like"/>
    <property type="match status" value="1"/>
</dbReference>
<dbReference type="GO" id="GO:0005737">
    <property type="term" value="C:cytoplasm"/>
    <property type="evidence" value="ECO:0007669"/>
    <property type="project" value="UniProtKB-SubCell"/>
</dbReference>
<evidence type="ECO:0000313" key="7">
    <source>
        <dbReference type="EMBL" id="TGO05566.1"/>
    </source>
</evidence>
<organism evidence="7 8">
    <name type="scientific">Serinibacter arcticus</name>
    <dbReference type="NCBI Taxonomy" id="1655435"/>
    <lineage>
        <taxon>Bacteria</taxon>
        <taxon>Bacillati</taxon>
        <taxon>Actinomycetota</taxon>
        <taxon>Actinomycetes</taxon>
        <taxon>Micrococcales</taxon>
        <taxon>Beutenbergiaceae</taxon>
        <taxon>Serinibacter</taxon>
    </lineage>
</organism>
<dbReference type="Gene3D" id="3.30.1280.10">
    <property type="entry name" value="Phosphoribosylformylglycinamidine synthase subunit PurS"/>
    <property type="match status" value="1"/>
</dbReference>
<gene>
    <name evidence="6" type="primary">purS</name>
    <name evidence="7" type="ORF">SERN_1570</name>
</gene>
<dbReference type="EMBL" id="RHPJ01000002">
    <property type="protein sequence ID" value="TGO05566.1"/>
    <property type="molecule type" value="Genomic_DNA"/>
</dbReference>
<proteinExistence type="inferred from homology"/>
<dbReference type="Proteomes" id="UP000297318">
    <property type="component" value="Unassembled WGS sequence"/>
</dbReference>
<evidence type="ECO:0000256" key="1">
    <source>
        <dbReference type="ARBA" id="ARBA00022490"/>
    </source>
</evidence>
<dbReference type="Pfam" id="PF02700">
    <property type="entry name" value="PurS"/>
    <property type="match status" value="1"/>
</dbReference>
<dbReference type="GO" id="GO:0005524">
    <property type="term" value="F:ATP binding"/>
    <property type="evidence" value="ECO:0007669"/>
    <property type="project" value="UniProtKB-UniRule"/>
</dbReference>
<keyword evidence="1 6" id="KW-0963">Cytoplasm</keyword>
<protein>
    <recommendedName>
        <fullName evidence="6">Phosphoribosylformylglycinamidine synthase subunit PurS</fullName>
        <shortName evidence="6">FGAM synthase</shortName>
        <ecNumber evidence="6">6.3.5.3</ecNumber>
    </recommendedName>
    <alternativeName>
        <fullName evidence="6">Formylglycinamide ribonucleotide amidotransferase subunit III</fullName>
        <shortName evidence="6">FGAR amidotransferase III</shortName>
        <shortName evidence="6">FGAR-AT III</shortName>
    </alternativeName>
    <alternativeName>
        <fullName evidence="6">Phosphoribosylformylglycinamidine synthase subunit III</fullName>
    </alternativeName>
</protein>
<dbReference type="HAMAP" id="MF_01926">
    <property type="entry name" value="PurS"/>
    <property type="match status" value="1"/>
</dbReference>
<dbReference type="RefSeq" id="WP_135849553.1">
    <property type="nucleotide sequence ID" value="NZ_RHPJ01000002.1"/>
</dbReference>
<comment type="pathway">
    <text evidence="6">Purine metabolism; IMP biosynthesis via de novo pathway; 5-amino-1-(5-phospho-D-ribosyl)imidazole from N(2)-formyl-N(1)-(5-phospho-D-ribosyl)glycinamide: step 1/2.</text>
</comment>
<comment type="similarity">
    <text evidence="6">Belongs to the PurS family.</text>
</comment>
<dbReference type="NCBIfam" id="TIGR00302">
    <property type="entry name" value="phosphoribosylformylglycinamidine synthase subunit PurS"/>
    <property type="match status" value="1"/>
</dbReference>
<keyword evidence="4 6" id="KW-0658">Purine biosynthesis</keyword>
<dbReference type="InterPro" id="IPR036604">
    <property type="entry name" value="PurS-like_sf"/>
</dbReference>
<keyword evidence="5 6" id="KW-0067">ATP-binding</keyword>
<comment type="caution">
    <text evidence="7">The sequence shown here is derived from an EMBL/GenBank/DDBJ whole genome shotgun (WGS) entry which is preliminary data.</text>
</comment>
<name>A0A4Z1E139_9MICO</name>
<comment type="function">
    <text evidence="6">Part of the phosphoribosylformylglycinamidine synthase complex involved in the purines biosynthetic pathway. Catalyzes the ATP-dependent conversion of formylglycinamide ribonucleotide (FGAR) and glutamine to yield formylglycinamidine ribonucleotide (FGAM) and glutamate. The FGAM synthase complex is composed of three subunits. PurQ produces an ammonia molecule by converting glutamine to glutamate. PurL transfers the ammonia molecule to FGAR to form FGAM in an ATP-dependent manner. PurS interacts with PurQ and PurL and is thought to assist in the transfer of the ammonia molecule from PurQ to PurL.</text>
</comment>
<evidence type="ECO:0000256" key="4">
    <source>
        <dbReference type="ARBA" id="ARBA00022755"/>
    </source>
</evidence>
<evidence type="ECO:0000256" key="2">
    <source>
        <dbReference type="ARBA" id="ARBA00022598"/>
    </source>
</evidence>
<sequence>MGRVVVEVMPKPEILDPQGKAVNGALPRLGFTGISQVRQGKRFEITVDGPVTDEVLADVRRAAETLLSNPVIEDVVKVEADNTDAAVDATSTTQIPA</sequence>
<keyword evidence="8" id="KW-1185">Reference proteome</keyword>
<dbReference type="EC" id="6.3.5.3" evidence="6"/>
<comment type="subunit">
    <text evidence="6">Part of the FGAM synthase complex composed of 1 PurL, 1 PurQ and 2 PurS subunits.</text>
</comment>
<accession>A0A4Z1E139</accession>
<dbReference type="UniPathway" id="UPA00074">
    <property type="reaction ID" value="UER00128"/>
</dbReference>